<reference evidence="3" key="1">
    <citation type="journal article" date="2014" name="Sci. Data">
        <title>Genomes of diverse isolates of the marine cyanobacterium Prochlorococcus.</title>
        <authorList>
            <person name="Biller S."/>
            <person name="Berube P."/>
            <person name="Thompson J."/>
            <person name="Kelly L."/>
            <person name="Roggensack S."/>
            <person name="Awad L."/>
            <person name="Roache-Johnson K."/>
            <person name="Ding H."/>
            <person name="Giovannoni S.J."/>
            <person name="Moore L.R."/>
            <person name="Chisholm S.W."/>
        </authorList>
    </citation>
    <scope>NUCLEOTIDE SEQUENCE [LARGE SCALE GENOMIC DNA]</scope>
</reference>
<protein>
    <submittedName>
        <fullName evidence="2">Uncharacterized protein</fullName>
    </submittedName>
</protein>
<dbReference type="EMBL" id="JNAJ01000016">
    <property type="protein sequence ID" value="KGF90838.1"/>
    <property type="molecule type" value="Genomic_DNA"/>
</dbReference>
<dbReference type="AlphaFoldDB" id="A0A0A1ZRM3"/>
<keyword evidence="1" id="KW-0812">Transmembrane</keyword>
<gene>
    <name evidence="2" type="ORF">EU93_1437</name>
</gene>
<evidence type="ECO:0000313" key="3">
    <source>
        <dbReference type="Proteomes" id="UP000030491"/>
    </source>
</evidence>
<keyword evidence="1" id="KW-0472">Membrane</keyword>
<evidence type="ECO:0000256" key="1">
    <source>
        <dbReference type="SAM" id="Phobius"/>
    </source>
</evidence>
<keyword evidence="1" id="KW-1133">Transmembrane helix</keyword>
<feature type="transmembrane region" description="Helical" evidence="1">
    <location>
        <begin position="21"/>
        <end position="38"/>
    </location>
</feature>
<feature type="transmembrane region" description="Helical" evidence="1">
    <location>
        <begin position="92"/>
        <end position="116"/>
    </location>
</feature>
<proteinExistence type="predicted"/>
<organism evidence="2 3">
    <name type="scientific">Prochlorococcus marinus str. MIT 9116</name>
    <dbReference type="NCBI Taxonomy" id="167544"/>
    <lineage>
        <taxon>Bacteria</taxon>
        <taxon>Bacillati</taxon>
        <taxon>Cyanobacteriota</taxon>
        <taxon>Cyanophyceae</taxon>
        <taxon>Synechococcales</taxon>
        <taxon>Prochlorococcaceae</taxon>
        <taxon>Prochlorococcus</taxon>
    </lineage>
</organism>
<accession>A0A0A1ZRM3</accession>
<sequence length="213" mass="24883">MLDLAKKIILKVFNPKIIKAFGLYYLFLVTAFKLLQGLSIPYHLVWIISAILFRITSTIYKTIFIENIRLENYYEIPVIKNKKKLFIKSWIVFRNALIGDLFIVLGIVLLIFPGIILAKRFQYVDVISEDLSLGPLKSLKLSSQISKKRGWEIFFSNILISISITFPIYFLILLNKSFFDLANAIYLMWVIYSVDVFIIMPNYKKHINEKLSN</sequence>
<evidence type="ECO:0000313" key="2">
    <source>
        <dbReference type="EMBL" id="KGF90838.1"/>
    </source>
</evidence>
<dbReference type="Proteomes" id="UP000030491">
    <property type="component" value="Unassembled WGS sequence"/>
</dbReference>
<feature type="transmembrane region" description="Helical" evidence="1">
    <location>
        <begin position="153"/>
        <end position="172"/>
    </location>
</feature>
<dbReference type="RefSeq" id="WP_032514239.1">
    <property type="nucleotide sequence ID" value="NZ_JNAJ01000016.1"/>
</dbReference>
<feature type="transmembrane region" description="Helical" evidence="1">
    <location>
        <begin position="184"/>
        <end position="203"/>
    </location>
</feature>
<name>A0A0A1ZRM3_PROMR</name>
<comment type="caution">
    <text evidence="2">The sequence shown here is derived from an EMBL/GenBank/DDBJ whole genome shotgun (WGS) entry which is preliminary data.</text>
</comment>